<evidence type="ECO:0000256" key="2">
    <source>
        <dbReference type="ARBA" id="ARBA00022737"/>
    </source>
</evidence>
<dbReference type="Pfam" id="PF23282">
    <property type="entry name" value="WHD_ROQ1"/>
    <property type="match status" value="1"/>
</dbReference>
<dbReference type="PANTHER" id="PTHR11017:SF560">
    <property type="entry name" value="RESISTANCE PROTEIN (TIR-NBS-LRR CLASS), PUTATIVE-RELATED"/>
    <property type="match status" value="1"/>
</dbReference>
<evidence type="ECO:0000256" key="1">
    <source>
        <dbReference type="ARBA" id="ARBA00022614"/>
    </source>
</evidence>
<dbReference type="InterPro" id="IPR027417">
    <property type="entry name" value="P-loop_NTPase"/>
</dbReference>
<keyword evidence="2" id="KW-0677">Repeat</keyword>
<dbReference type="InterPro" id="IPR044974">
    <property type="entry name" value="Disease_R_plants"/>
</dbReference>
<accession>A0A0S3SVY6</accession>
<feature type="domain" description="NB-ARC" evidence="3">
    <location>
        <begin position="11"/>
        <end position="182"/>
    </location>
</feature>
<dbReference type="Gene3D" id="3.40.50.300">
    <property type="entry name" value="P-loop containing nucleotide triphosphate hydrolases"/>
    <property type="match status" value="1"/>
</dbReference>
<dbReference type="OrthoDB" id="1936883at2759"/>
<dbReference type="Pfam" id="PF00931">
    <property type="entry name" value="NB-ARC"/>
    <property type="match status" value="1"/>
</dbReference>
<dbReference type="Gene3D" id="1.10.8.430">
    <property type="entry name" value="Helical domain of apoptotic protease-activating factors"/>
    <property type="match status" value="1"/>
</dbReference>
<sequence>MSITQFSVGLESHVEKVIALVEEQSTEVCMIGIWGMGGSGKTTIAKAIYNRIYHSFIGKSFIENIGQFWNLVNKRHVHLQENLLYDVLKSKFEVESDRVGRTMIETKLSRKKLLIVLDGVNEFGQLENLCGNREWFGQGTVIILTTRDVTVLNRLKVNHVYKIDVMNENDSIELLSWHAFREAKPRKELNEHARSIVAYCGGLPLALQFLGSYLCDRTKEEWESVSSKLKVNPFNQIFEKLEISFDGLHDMEKDIFLDICCFFIGKERSYVTKILNGCGLYADIGITVLIERGLIKVERYNKLQMHPLLRDMGREIIRRRCPKERGKRSRLWFQDDIKDVLKKNTGTKAIQGLSLKLHSTGRDYFEAYAFKEMKRLRFLQLDHVQLTGDYGYLSKQLRCICWKGFPSKYIPNNFHMENAIAIDLKHSYLQLVWQQP</sequence>
<dbReference type="PRINTS" id="PR00364">
    <property type="entry name" value="DISEASERSIST"/>
</dbReference>
<name>A0A0S3SVY6_PHAAN</name>
<dbReference type="GO" id="GO:0006952">
    <property type="term" value="P:defense response"/>
    <property type="evidence" value="ECO:0007669"/>
    <property type="project" value="InterPro"/>
</dbReference>
<dbReference type="InterPro" id="IPR042197">
    <property type="entry name" value="Apaf_helical"/>
</dbReference>
<dbReference type="InterPro" id="IPR058192">
    <property type="entry name" value="WHD_ROQ1-like"/>
</dbReference>
<dbReference type="InterPro" id="IPR036390">
    <property type="entry name" value="WH_DNA-bd_sf"/>
</dbReference>
<dbReference type="PANTHER" id="PTHR11017">
    <property type="entry name" value="LEUCINE-RICH REPEAT-CONTAINING PROTEIN"/>
    <property type="match status" value="1"/>
</dbReference>
<evidence type="ECO:0000313" key="5">
    <source>
        <dbReference type="EMBL" id="BAT97014.1"/>
    </source>
</evidence>
<evidence type="ECO:0000259" key="3">
    <source>
        <dbReference type="Pfam" id="PF00931"/>
    </source>
</evidence>
<dbReference type="SUPFAM" id="SSF52540">
    <property type="entry name" value="P-loop containing nucleoside triphosphate hydrolases"/>
    <property type="match status" value="1"/>
</dbReference>
<feature type="domain" description="Disease resistance protein Roq1-like winged-helix" evidence="4">
    <location>
        <begin position="251"/>
        <end position="319"/>
    </location>
</feature>
<dbReference type="InterPro" id="IPR002182">
    <property type="entry name" value="NB-ARC"/>
</dbReference>
<reference evidence="5 6" key="1">
    <citation type="journal article" date="2015" name="Sci. Rep.">
        <title>The power of single molecule real-time sequencing technology in the de novo assembly of a eukaryotic genome.</title>
        <authorList>
            <person name="Sakai H."/>
            <person name="Naito K."/>
            <person name="Ogiso-Tanaka E."/>
            <person name="Takahashi Y."/>
            <person name="Iseki K."/>
            <person name="Muto C."/>
            <person name="Satou K."/>
            <person name="Teruya K."/>
            <person name="Shiroma A."/>
            <person name="Shimoji M."/>
            <person name="Hirano T."/>
            <person name="Itoh T."/>
            <person name="Kaga A."/>
            <person name="Tomooka N."/>
        </authorList>
    </citation>
    <scope>NUCLEOTIDE SEQUENCE [LARGE SCALE GENOMIC DNA]</scope>
    <source>
        <strain evidence="6">cv. Shumari</strain>
    </source>
</reference>
<organism evidence="5 6">
    <name type="scientific">Vigna angularis var. angularis</name>
    <dbReference type="NCBI Taxonomy" id="157739"/>
    <lineage>
        <taxon>Eukaryota</taxon>
        <taxon>Viridiplantae</taxon>
        <taxon>Streptophyta</taxon>
        <taxon>Embryophyta</taxon>
        <taxon>Tracheophyta</taxon>
        <taxon>Spermatophyta</taxon>
        <taxon>Magnoliopsida</taxon>
        <taxon>eudicotyledons</taxon>
        <taxon>Gunneridae</taxon>
        <taxon>Pentapetalae</taxon>
        <taxon>rosids</taxon>
        <taxon>fabids</taxon>
        <taxon>Fabales</taxon>
        <taxon>Fabaceae</taxon>
        <taxon>Papilionoideae</taxon>
        <taxon>50 kb inversion clade</taxon>
        <taxon>NPAAA clade</taxon>
        <taxon>indigoferoid/millettioid clade</taxon>
        <taxon>Phaseoleae</taxon>
        <taxon>Vigna</taxon>
    </lineage>
</organism>
<evidence type="ECO:0000259" key="4">
    <source>
        <dbReference type="Pfam" id="PF23282"/>
    </source>
</evidence>
<dbReference type="AlphaFoldDB" id="A0A0S3SVY6"/>
<keyword evidence="6" id="KW-1185">Reference proteome</keyword>
<gene>
    <name evidence="5" type="primary">Vigan.09G035400</name>
    <name evidence="5" type="ORF">VIGAN_09035400</name>
</gene>
<dbReference type="GO" id="GO:0043531">
    <property type="term" value="F:ADP binding"/>
    <property type="evidence" value="ECO:0007669"/>
    <property type="project" value="InterPro"/>
</dbReference>
<dbReference type="Proteomes" id="UP000291084">
    <property type="component" value="Chromosome 9"/>
</dbReference>
<evidence type="ECO:0000313" key="6">
    <source>
        <dbReference type="Proteomes" id="UP000291084"/>
    </source>
</evidence>
<keyword evidence="1" id="KW-0433">Leucine-rich repeat</keyword>
<protein>
    <submittedName>
        <fullName evidence="5">Uncharacterized protein</fullName>
    </submittedName>
</protein>
<proteinExistence type="predicted"/>
<dbReference type="EMBL" id="AP015042">
    <property type="protein sequence ID" value="BAT97014.1"/>
    <property type="molecule type" value="Genomic_DNA"/>
</dbReference>
<dbReference type="SUPFAM" id="SSF46785">
    <property type="entry name" value="Winged helix' DNA-binding domain"/>
    <property type="match status" value="1"/>
</dbReference>